<sequence>MANLGSELSDTQRMFVDFGLGFHVEFTWSEALNFIALREEKRARFVRGFGTAGRQIFTRACFLILTIPNCTAHHFPIFHNFSEDDWKVMSKKVKNKIRIQRG</sequence>
<proteinExistence type="predicted"/>
<gene>
    <name evidence="1" type="ORF">SVIM_LOCUS493370</name>
</gene>
<protein>
    <submittedName>
        <fullName evidence="1">Uncharacterized protein</fullName>
    </submittedName>
</protein>
<dbReference type="AlphaFoldDB" id="A0A6N2NEB7"/>
<name>A0A6N2NEB7_SALVM</name>
<organism evidence="1">
    <name type="scientific">Salix viminalis</name>
    <name type="common">Common osier</name>
    <name type="synonym">Basket willow</name>
    <dbReference type="NCBI Taxonomy" id="40686"/>
    <lineage>
        <taxon>Eukaryota</taxon>
        <taxon>Viridiplantae</taxon>
        <taxon>Streptophyta</taxon>
        <taxon>Embryophyta</taxon>
        <taxon>Tracheophyta</taxon>
        <taxon>Spermatophyta</taxon>
        <taxon>Magnoliopsida</taxon>
        <taxon>eudicotyledons</taxon>
        <taxon>Gunneridae</taxon>
        <taxon>Pentapetalae</taxon>
        <taxon>rosids</taxon>
        <taxon>fabids</taxon>
        <taxon>Malpighiales</taxon>
        <taxon>Salicaceae</taxon>
        <taxon>Saliceae</taxon>
        <taxon>Salix</taxon>
    </lineage>
</organism>
<reference evidence="1" key="1">
    <citation type="submission" date="2019-03" db="EMBL/GenBank/DDBJ databases">
        <authorList>
            <person name="Mank J."/>
            <person name="Almeida P."/>
        </authorList>
    </citation>
    <scope>NUCLEOTIDE SEQUENCE</scope>
    <source>
        <strain evidence="1">78183</strain>
    </source>
</reference>
<dbReference type="GO" id="GO:0006457">
    <property type="term" value="P:protein folding"/>
    <property type="evidence" value="ECO:0007669"/>
    <property type="project" value="UniProtKB-ARBA"/>
</dbReference>
<accession>A0A6N2NEB7</accession>
<evidence type="ECO:0000313" key="1">
    <source>
        <dbReference type="EMBL" id="VFU64366.1"/>
    </source>
</evidence>
<dbReference type="GO" id="GO:0009409">
    <property type="term" value="P:response to cold"/>
    <property type="evidence" value="ECO:0007669"/>
    <property type="project" value="UniProtKB-ARBA"/>
</dbReference>
<dbReference type="Gene3D" id="1.10.287.370">
    <property type="match status" value="1"/>
</dbReference>
<dbReference type="EMBL" id="CAADRP010002262">
    <property type="protein sequence ID" value="VFU64366.1"/>
    <property type="molecule type" value="Genomic_DNA"/>
</dbReference>
<dbReference type="InterPro" id="IPR009053">
    <property type="entry name" value="Prefoldin"/>
</dbReference>